<dbReference type="InterPro" id="IPR003593">
    <property type="entry name" value="AAA+_ATPase"/>
</dbReference>
<dbReference type="STRING" id="158189.SpiBuddy_2589"/>
<keyword evidence="5" id="KW-0067">ATP-binding</keyword>
<dbReference type="EC" id="3.6.3.36" evidence="8"/>
<dbReference type="GO" id="GO:0005886">
    <property type="term" value="C:plasma membrane"/>
    <property type="evidence" value="ECO:0007669"/>
    <property type="project" value="UniProtKB-SubCell"/>
</dbReference>
<dbReference type="Gene3D" id="3.40.50.300">
    <property type="entry name" value="P-loop containing nucleotide triphosphate hydrolases"/>
    <property type="match status" value="1"/>
</dbReference>
<name>F0RTA6_SPHGB</name>
<dbReference type="GO" id="GO:0016887">
    <property type="term" value="F:ATP hydrolysis activity"/>
    <property type="evidence" value="ECO:0007669"/>
    <property type="project" value="InterPro"/>
</dbReference>
<dbReference type="PANTHER" id="PTHR42788">
    <property type="entry name" value="TAURINE IMPORT ATP-BINDING PROTEIN-RELATED"/>
    <property type="match status" value="1"/>
</dbReference>
<evidence type="ECO:0000256" key="1">
    <source>
        <dbReference type="ARBA" id="ARBA00004202"/>
    </source>
</evidence>
<dbReference type="InterPro" id="IPR027417">
    <property type="entry name" value="P-loop_NTPase"/>
</dbReference>
<keyword evidence="4" id="KW-0547">Nucleotide-binding</keyword>
<feature type="domain" description="ABC transporter" evidence="7">
    <location>
        <begin position="2"/>
        <end position="215"/>
    </location>
</feature>
<dbReference type="GO" id="GO:0005524">
    <property type="term" value="F:ATP binding"/>
    <property type="evidence" value="ECO:0007669"/>
    <property type="project" value="UniProtKB-KW"/>
</dbReference>
<accession>F0RTA6</accession>
<dbReference type="PROSITE" id="PS00211">
    <property type="entry name" value="ABC_TRANSPORTER_1"/>
    <property type="match status" value="1"/>
</dbReference>
<dbReference type="AlphaFoldDB" id="F0RTA6"/>
<keyword evidence="8" id="KW-0378">Hydrolase</keyword>
<dbReference type="EMBL" id="CP002541">
    <property type="protein sequence ID" value="ADY14400.1"/>
    <property type="molecule type" value="Genomic_DNA"/>
</dbReference>
<evidence type="ECO:0000259" key="7">
    <source>
        <dbReference type="PROSITE" id="PS50893"/>
    </source>
</evidence>
<evidence type="ECO:0000256" key="6">
    <source>
        <dbReference type="ARBA" id="ARBA00023136"/>
    </source>
</evidence>
<dbReference type="SMART" id="SM00382">
    <property type="entry name" value="AAA"/>
    <property type="match status" value="1"/>
</dbReference>
<proteinExistence type="predicted"/>
<evidence type="ECO:0000313" key="9">
    <source>
        <dbReference type="Proteomes" id="UP000008466"/>
    </source>
</evidence>
<keyword evidence="2" id="KW-0813">Transport</keyword>
<dbReference type="HOGENOM" id="CLU_000604_1_22_12"/>
<dbReference type="PROSITE" id="PS50893">
    <property type="entry name" value="ABC_TRANSPORTER_2"/>
    <property type="match status" value="1"/>
</dbReference>
<keyword evidence="6" id="KW-0472">Membrane</keyword>
<dbReference type="SUPFAM" id="SSF52540">
    <property type="entry name" value="P-loop containing nucleoside triphosphate hydrolases"/>
    <property type="match status" value="1"/>
</dbReference>
<evidence type="ECO:0000256" key="3">
    <source>
        <dbReference type="ARBA" id="ARBA00022475"/>
    </source>
</evidence>
<comment type="subcellular location">
    <subcellularLocation>
        <location evidence="1">Cell membrane</location>
        <topology evidence="1">Peripheral membrane protein</topology>
    </subcellularLocation>
</comment>
<sequence length="228" mass="25347">MLSIQDASLSYGTKLAFSHFSLEVQQGDRVSIIGKSGCGKTSLLYAIASLLPLSTGSIASPLECSLMFQQDRLLPFKRALDNVCLGLPKDMRKQAQEMLALVGLSDKAESYPKQLSGGERQRVALARCLIRNPRLLLLDEPFASLDEQTRERLQDEVKAYVQAHHITLVLVTHSIREAVFMGNRIVVMTPGGISYETENPYYALSDLRSRTEAFELERTLRCKLGGNL</sequence>
<dbReference type="PANTHER" id="PTHR42788:SF7">
    <property type="entry name" value="NITRATE ABC TRANSPORTER ATP-BINDING PROTEIN"/>
    <property type="match status" value="1"/>
</dbReference>
<dbReference type="KEGG" id="sbu:SpiBuddy_2589"/>
<protein>
    <submittedName>
        <fullName evidence="8">Taurine-transporting ATPase</fullName>
        <ecNumber evidence="8">3.6.3.36</ecNumber>
    </submittedName>
</protein>
<dbReference type="Pfam" id="PF00005">
    <property type="entry name" value="ABC_tran"/>
    <property type="match status" value="1"/>
</dbReference>
<organism evidence="8 9">
    <name type="scientific">Sphaerochaeta globosa (strain ATCC BAA-1886 / DSM 22777 / Buddy)</name>
    <name type="common">Spirochaeta sp. (strain Buddy)</name>
    <dbReference type="NCBI Taxonomy" id="158189"/>
    <lineage>
        <taxon>Bacteria</taxon>
        <taxon>Pseudomonadati</taxon>
        <taxon>Spirochaetota</taxon>
        <taxon>Spirochaetia</taxon>
        <taxon>Spirochaetales</taxon>
        <taxon>Sphaerochaetaceae</taxon>
        <taxon>Sphaerochaeta</taxon>
    </lineage>
</organism>
<gene>
    <name evidence="8" type="ordered locus">SpiBuddy_2589</name>
</gene>
<dbReference type="Proteomes" id="UP000008466">
    <property type="component" value="Chromosome"/>
</dbReference>
<keyword evidence="3" id="KW-1003">Cell membrane</keyword>
<evidence type="ECO:0000256" key="5">
    <source>
        <dbReference type="ARBA" id="ARBA00022840"/>
    </source>
</evidence>
<dbReference type="InterPro" id="IPR003439">
    <property type="entry name" value="ABC_transporter-like_ATP-bd"/>
</dbReference>
<dbReference type="eggNOG" id="COG1116">
    <property type="taxonomic scope" value="Bacteria"/>
</dbReference>
<evidence type="ECO:0000256" key="2">
    <source>
        <dbReference type="ARBA" id="ARBA00022448"/>
    </source>
</evidence>
<dbReference type="OrthoDB" id="9801958at2"/>
<dbReference type="InterPro" id="IPR017871">
    <property type="entry name" value="ABC_transporter-like_CS"/>
</dbReference>
<dbReference type="InterPro" id="IPR050166">
    <property type="entry name" value="ABC_transporter_ATP-bind"/>
</dbReference>
<keyword evidence="9" id="KW-1185">Reference proteome</keyword>
<evidence type="ECO:0000313" key="8">
    <source>
        <dbReference type="EMBL" id="ADY14400.1"/>
    </source>
</evidence>
<dbReference type="RefSeq" id="WP_013608245.1">
    <property type="nucleotide sequence ID" value="NC_015152.1"/>
</dbReference>
<reference evidence="9" key="1">
    <citation type="submission" date="2011-02" db="EMBL/GenBank/DDBJ databases">
        <title>Complete sequence of Spirochaeta sp. Buddy.</title>
        <authorList>
            <person name="Lucas S."/>
            <person name="Copeland A."/>
            <person name="Lapidus A."/>
            <person name="Cheng J.-F."/>
            <person name="Goodwin L."/>
            <person name="Pitluck S."/>
            <person name="Zeytun A."/>
            <person name="Detter J.C."/>
            <person name="Han C."/>
            <person name="Tapia R."/>
            <person name="Land M."/>
            <person name="Hauser L."/>
            <person name="Kyrpides N."/>
            <person name="Ivanova N."/>
            <person name="Mikhailova N."/>
            <person name="Pagani I."/>
            <person name="Ritalahti K.M."/>
            <person name="Loeffler F.E."/>
            <person name="Woyke T."/>
        </authorList>
    </citation>
    <scope>NUCLEOTIDE SEQUENCE [LARGE SCALE GENOMIC DNA]</scope>
    <source>
        <strain evidence="9">ATCC BAA-1886 / DSM 22777 / Buddy</strain>
    </source>
</reference>
<evidence type="ECO:0000256" key="4">
    <source>
        <dbReference type="ARBA" id="ARBA00022741"/>
    </source>
</evidence>